<dbReference type="CDD" id="cd07377">
    <property type="entry name" value="WHTH_GntR"/>
    <property type="match status" value="1"/>
</dbReference>
<proteinExistence type="predicted"/>
<evidence type="ECO:0000256" key="1">
    <source>
        <dbReference type="ARBA" id="ARBA00023015"/>
    </source>
</evidence>
<evidence type="ECO:0000256" key="2">
    <source>
        <dbReference type="ARBA" id="ARBA00023125"/>
    </source>
</evidence>
<dbReference type="RefSeq" id="WP_129967775.1">
    <property type="nucleotide sequence ID" value="NZ_JACCEW010000001.1"/>
</dbReference>
<dbReference type="OrthoDB" id="9804020at2"/>
<name>A0A853FA75_9BURK</name>
<reference evidence="5 6" key="1">
    <citation type="submission" date="2020-07" db="EMBL/GenBank/DDBJ databases">
        <title>Taxonomic revisions and descriptions of new bacterial species based on genomic comparisons in the high-G+C-content subgroup of the family Alcaligenaceae.</title>
        <authorList>
            <person name="Szabo A."/>
            <person name="Felfoldi T."/>
        </authorList>
    </citation>
    <scope>NUCLEOTIDE SEQUENCE [LARGE SCALE GENOMIC DNA]</scope>
    <source>
        <strain evidence="5 6">DSM 25264</strain>
    </source>
</reference>
<evidence type="ECO:0000313" key="6">
    <source>
        <dbReference type="Proteomes" id="UP000580517"/>
    </source>
</evidence>
<dbReference type="InterPro" id="IPR036390">
    <property type="entry name" value="WH_DNA-bd_sf"/>
</dbReference>
<dbReference type="PANTHER" id="PTHR38445">
    <property type="entry name" value="HTH-TYPE TRANSCRIPTIONAL REPRESSOR YTRA"/>
    <property type="match status" value="1"/>
</dbReference>
<dbReference type="GO" id="GO:0003677">
    <property type="term" value="F:DNA binding"/>
    <property type="evidence" value="ECO:0007669"/>
    <property type="project" value="UniProtKB-KW"/>
</dbReference>
<protein>
    <submittedName>
        <fullName evidence="5">GntR family transcriptional regulator</fullName>
    </submittedName>
</protein>
<organism evidence="5 6">
    <name type="scientific">Allopusillimonas soli</name>
    <dbReference type="NCBI Taxonomy" id="659016"/>
    <lineage>
        <taxon>Bacteria</taxon>
        <taxon>Pseudomonadati</taxon>
        <taxon>Pseudomonadota</taxon>
        <taxon>Betaproteobacteria</taxon>
        <taxon>Burkholderiales</taxon>
        <taxon>Alcaligenaceae</taxon>
        <taxon>Allopusillimonas</taxon>
    </lineage>
</organism>
<dbReference type="Gene3D" id="1.10.10.10">
    <property type="entry name" value="Winged helix-like DNA-binding domain superfamily/Winged helix DNA-binding domain"/>
    <property type="match status" value="1"/>
</dbReference>
<dbReference type="SUPFAM" id="SSF46785">
    <property type="entry name" value="Winged helix' DNA-binding domain"/>
    <property type="match status" value="1"/>
</dbReference>
<dbReference type="PROSITE" id="PS50949">
    <property type="entry name" value="HTH_GNTR"/>
    <property type="match status" value="1"/>
</dbReference>
<evidence type="ECO:0000313" key="5">
    <source>
        <dbReference type="EMBL" id="NYT35830.1"/>
    </source>
</evidence>
<evidence type="ECO:0000259" key="4">
    <source>
        <dbReference type="PROSITE" id="PS50949"/>
    </source>
</evidence>
<keyword evidence="1" id="KW-0805">Transcription regulation</keyword>
<dbReference type="AlphaFoldDB" id="A0A853FA75"/>
<feature type="domain" description="HTH gntR-type" evidence="4">
    <location>
        <begin position="10"/>
        <end position="78"/>
    </location>
</feature>
<evidence type="ECO:0000256" key="3">
    <source>
        <dbReference type="ARBA" id="ARBA00023163"/>
    </source>
</evidence>
<accession>A0A853FA75</accession>
<comment type="caution">
    <text evidence="5">The sequence shown here is derived from an EMBL/GenBank/DDBJ whole genome shotgun (WGS) entry which is preliminary data.</text>
</comment>
<dbReference type="SMART" id="SM00345">
    <property type="entry name" value="HTH_GNTR"/>
    <property type="match status" value="1"/>
</dbReference>
<dbReference type="InterPro" id="IPR000524">
    <property type="entry name" value="Tscrpt_reg_HTH_GntR"/>
</dbReference>
<gene>
    <name evidence="5" type="ORF">H0A68_03025</name>
</gene>
<dbReference type="PANTHER" id="PTHR38445:SF7">
    <property type="entry name" value="GNTR-FAMILY TRANSCRIPTIONAL REGULATOR"/>
    <property type="match status" value="1"/>
</dbReference>
<dbReference type="GO" id="GO:0003700">
    <property type="term" value="F:DNA-binding transcription factor activity"/>
    <property type="evidence" value="ECO:0007669"/>
    <property type="project" value="InterPro"/>
</dbReference>
<keyword evidence="3" id="KW-0804">Transcription</keyword>
<dbReference type="InterPro" id="IPR036388">
    <property type="entry name" value="WH-like_DNA-bd_sf"/>
</dbReference>
<keyword evidence="6" id="KW-1185">Reference proteome</keyword>
<dbReference type="EMBL" id="JACCEW010000001">
    <property type="protein sequence ID" value="NYT35830.1"/>
    <property type="molecule type" value="Genomic_DNA"/>
</dbReference>
<dbReference type="Proteomes" id="UP000580517">
    <property type="component" value="Unassembled WGS sequence"/>
</dbReference>
<keyword evidence="2" id="KW-0238">DNA-binding</keyword>
<dbReference type="Pfam" id="PF00392">
    <property type="entry name" value="GntR"/>
    <property type="match status" value="1"/>
</dbReference>
<sequence length="330" mass="36818">MITIDRSLPISLHVQIVGAIEYGIMAGKFRNGTALPSVRELSRALHVAPLTVSAAYQELKDKGLIDARQGKGTYVSSESVDASVEQRIISLRTRFQSLLDEAAELSVGPSFFAEMIRQQSDSRDNAASATITMMMVGNSNRMTQAYVAIIRKLLPENQSISVCTFDQFDAMAQSEVDACHFYLTLPHCVTRIRKRVSDKTIVLAPYLIPAEATRRNLAGLRTDSNVLLVSRFRTFLPAMLEGVKRFAPHLGNIDVYAVGESHLADKIAQCQVLIYSTGCHHLVQDYISVKPAFEYIHVPESRYLREILQPAYFNFTERLSASSKEQKNVD</sequence>